<dbReference type="Pfam" id="PF00004">
    <property type="entry name" value="AAA"/>
    <property type="match status" value="1"/>
</dbReference>
<evidence type="ECO:0000256" key="3">
    <source>
        <dbReference type="ARBA" id="ARBA00022840"/>
    </source>
</evidence>
<dbReference type="PANTHER" id="PTHR45991">
    <property type="entry name" value="PACHYTENE CHECKPOINT PROTEIN 2"/>
    <property type="match status" value="1"/>
</dbReference>
<evidence type="ECO:0000256" key="5">
    <source>
        <dbReference type="RuleBase" id="RU003651"/>
    </source>
</evidence>
<evidence type="ECO:0000313" key="8">
    <source>
        <dbReference type="EMBL" id="CAD9053583.1"/>
    </source>
</evidence>
<evidence type="ECO:0000259" key="7">
    <source>
        <dbReference type="SMART" id="SM00382"/>
    </source>
</evidence>
<dbReference type="InterPro" id="IPR003593">
    <property type="entry name" value="AAA+_ATPase"/>
</dbReference>
<dbReference type="InterPro" id="IPR003959">
    <property type="entry name" value="ATPase_AAA_core"/>
</dbReference>
<evidence type="ECO:0000256" key="2">
    <source>
        <dbReference type="ARBA" id="ARBA00022741"/>
    </source>
</evidence>
<dbReference type="FunFam" id="3.40.50.300:FF:001494">
    <property type="entry name" value="Pachytene checkpoint component Pch2"/>
    <property type="match status" value="1"/>
</dbReference>
<dbReference type="PANTHER" id="PTHR45991:SF1">
    <property type="entry name" value="PACHYTENE CHECKPOINT PROTEIN 2 HOMOLOG"/>
    <property type="match status" value="1"/>
</dbReference>
<dbReference type="InterPro" id="IPR001270">
    <property type="entry name" value="ClpA/B"/>
</dbReference>
<name>A0A7S1P1G3_9ALVE</name>
<dbReference type="Gene3D" id="3.40.50.300">
    <property type="entry name" value="P-loop containing nucleotide triphosphate hydrolases"/>
    <property type="match status" value="1"/>
</dbReference>
<proteinExistence type="inferred from homology"/>
<dbReference type="AlphaFoldDB" id="A0A7S1P1G3"/>
<feature type="compositionally biased region" description="Polar residues" evidence="6">
    <location>
        <begin position="320"/>
        <end position="343"/>
    </location>
</feature>
<dbReference type="GO" id="GO:0051598">
    <property type="term" value="P:meiotic recombination checkpoint signaling"/>
    <property type="evidence" value="ECO:0007669"/>
    <property type="project" value="TreeGrafter"/>
</dbReference>
<keyword evidence="2 5" id="KW-0547">Nucleotide-binding</keyword>
<dbReference type="GO" id="GO:0005524">
    <property type="term" value="F:ATP binding"/>
    <property type="evidence" value="ECO:0007669"/>
    <property type="project" value="UniProtKB-KW"/>
</dbReference>
<feature type="region of interest" description="Disordered" evidence="6">
    <location>
        <begin position="318"/>
        <end position="343"/>
    </location>
</feature>
<comment type="similarity">
    <text evidence="1">Belongs to the AAA ATPase family. PCH2 subfamily.</text>
</comment>
<dbReference type="GO" id="GO:0005634">
    <property type="term" value="C:nucleus"/>
    <property type="evidence" value="ECO:0007669"/>
    <property type="project" value="TreeGrafter"/>
</dbReference>
<dbReference type="SUPFAM" id="SSF52540">
    <property type="entry name" value="P-loop containing nucleoside triphosphate hydrolases"/>
    <property type="match status" value="1"/>
</dbReference>
<gene>
    <name evidence="8" type="ORF">VBRA1451_LOCUS8646</name>
</gene>
<dbReference type="InterPro" id="IPR027417">
    <property type="entry name" value="P-loop_NTPase"/>
</dbReference>
<sequence>MPHRDYLGLWEALMYEGILKQDLLSYANAALLFSDKGVDPQVVSFNRVLLLHGPPGTGKTSLCKALAQKLSVRLQHRYSDSQLIEINSHSLFSRWFSESGKLVTKLFTRIRSLVSDPDSFVCVLIDEVESLTAARRSGGNEPSDAIRVVNALLTQIDSLKHYTNTLVLTTSNITGAIDLAFVDRADFKAYVPNPSLNCRYEIIRSAVHELVSKGVLVGSRSVPRFSHSFLESEAAPMDVHGTQQQQQYQQSFRSANEWRDFNSPETWGRWLAYIASLCEDFSGRALRKLPFQAFIIQGEVVGVADFLAALEQATRKEISARTSVDEGTTDMSRRTTASGREST</sequence>
<keyword evidence="3 5" id="KW-0067">ATP-binding</keyword>
<keyword evidence="4" id="KW-0469">Meiosis</keyword>
<protein>
    <recommendedName>
        <fullName evidence="7">AAA+ ATPase domain-containing protein</fullName>
    </recommendedName>
</protein>
<dbReference type="InterPro" id="IPR058249">
    <property type="entry name" value="Pch2_C"/>
</dbReference>
<evidence type="ECO:0000256" key="1">
    <source>
        <dbReference type="ARBA" id="ARBA00007271"/>
    </source>
</evidence>
<accession>A0A7S1P1G3</accession>
<dbReference type="EMBL" id="HBGB01014958">
    <property type="protein sequence ID" value="CAD9053583.1"/>
    <property type="molecule type" value="Transcribed_RNA"/>
</dbReference>
<evidence type="ECO:0000256" key="6">
    <source>
        <dbReference type="SAM" id="MobiDB-lite"/>
    </source>
</evidence>
<dbReference type="Pfam" id="PF23242">
    <property type="entry name" value="AAA_lid_TRIP13_C"/>
    <property type="match status" value="1"/>
</dbReference>
<dbReference type="PROSITE" id="PS00674">
    <property type="entry name" value="AAA"/>
    <property type="match status" value="1"/>
</dbReference>
<dbReference type="InterPro" id="IPR003960">
    <property type="entry name" value="ATPase_AAA_CS"/>
</dbReference>
<dbReference type="GO" id="GO:0005694">
    <property type="term" value="C:chromosome"/>
    <property type="evidence" value="ECO:0007669"/>
    <property type="project" value="TreeGrafter"/>
</dbReference>
<feature type="domain" description="AAA+ ATPase" evidence="7">
    <location>
        <begin position="45"/>
        <end position="195"/>
    </location>
</feature>
<dbReference type="GO" id="GO:0016887">
    <property type="term" value="F:ATP hydrolysis activity"/>
    <property type="evidence" value="ECO:0007669"/>
    <property type="project" value="InterPro"/>
</dbReference>
<reference evidence="8" key="1">
    <citation type="submission" date="2021-01" db="EMBL/GenBank/DDBJ databases">
        <authorList>
            <person name="Corre E."/>
            <person name="Pelletier E."/>
            <person name="Niang G."/>
            <person name="Scheremetjew M."/>
            <person name="Finn R."/>
            <person name="Kale V."/>
            <person name="Holt S."/>
            <person name="Cochrane G."/>
            <person name="Meng A."/>
            <person name="Brown T."/>
            <person name="Cohen L."/>
        </authorList>
    </citation>
    <scope>NUCLEOTIDE SEQUENCE</scope>
    <source>
        <strain evidence="8">CCMP3346</strain>
    </source>
</reference>
<dbReference type="PRINTS" id="PR00300">
    <property type="entry name" value="CLPPROTEASEA"/>
</dbReference>
<organism evidence="8">
    <name type="scientific">Vitrella brassicaformis</name>
    <dbReference type="NCBI Taxonomy" id="1169539"/>
    <lineage>
        <taxon>Eukaryota</taxon>
        <taxon>Sar</taxon>
        <taxon>Alveolata</taxon>
        <taxon>Colpodellida</taxon>
        <taxon>Vitrellaceae</taxon>
        <taxon>Vitrella</taxon>
    </lineage>
</organism>
<evidence type="ECO:0000256" key="4">
    <source>
        <dbReference type="ARBA" id="ARBA00023254"/>
    </source>
</evidence>
<dbReference type="GO" id="GO:0007131">
    <property type="term" value="P:reciprocal meiotic recombination"/>
    <property type="evidence" value="ECO:0007669"/>
    <property type="project" value="TreeGrafter"/>
</dbReference>
<dbReference type="SMART" id="SM00382">
    <property type="entry name" value="AAA"/>
    <property type="match status" value="1"/>
</dbReference>
<dbReference type="InterPro" id="IPR044539">
    <property type="entry name" value="Pch2-like"/>
</dbReference>